<dbReference type="PANTHER" id="PTHR34385">
    <property type="entry name" value="D-ALANYL-D-ALANINE CARBOXYPEPTIDASE"/>
    <property type="match status" value="1"/>
</dbReference>
<dbReference type="Proteomes" id="UP000217083">
    <property type="component" value="Unassembled WGS sequence"/>
</dbReference>
<dbReference type="InterPro" id="IPR003709">
    <property type="entry name" value="VanY-like_core_dom"/>
</dbReference>
<dbReference type="CDD" id="cd14852">
    <property type="entry name" value="LD-carboxypeptidase"/>
    <property type="match status" value="1"/>
</dbReference>
<evidence type="ECO:0000259" key="2">
    <source>
        <dbReference type="Pfam" id="PF02557"/>
    </source>
</evidence>
<dbReference type="Gene3D" id="3.30.1380.10">
    <property type="match status" value="1"/>
</dbReference>
<proteinExistence type="predicted"/>
<dbReference type="SUPFAM" id="SSF55166">
    <property type="entry name" value="Hedgehog/DD-peptidase"/>
    <property type="match status" value="1"/>
</dbReference>
<reference evidence="3 4" key="2">
    <citation type="submission" date="2017-09" db="EMBL/GenBank/DDBJ databases">
        <title>Bacillus patelloidae sp. nov., isolated from the intestinal tract of a marine limpet.</title>
        <authorList>
            <person name="Liu R."/>
            <person name="Dong C."/>
            <person name="Shao Z."/>
        </authorList>
    </citation>
    <scope>NUCLEOTIDE SEQUENCE [LARGE SCALE GENOMIC DNA]</scope>
    <source>
        <strain evidence="3 4">SA5d-4</strain>
    </source>
</reference>
<dbReference type="InterPro" id="IPR052179">
    <property type="entry name" value="DD-CPase-like"/>
</dbReference>
<dbReference type="PROSITE" id="PS51257">
    <property type="entry name" value="PROKAR_LIPOPROTEIN"/>
    <property type="match status" value="1"/>
</dbReference>
<feature type="region of interest" description="Disordered" evidence="1">
    <location>
        <begin position="298"/>
        <end position="343"/>
    </location>
</feature>
<dbReference type="PANTHER" id="PTHR34385:SF1">
    <property type="entry name" value="PEPTIDOGLYCAN L-ALANYL-D-GLUTAMATE ENDOPEPTIDASE CWLK"/>
    <property type="match status" value="1"/>
</dbReference>
<keyword evidence="4" id="KW-1185">Reference proteome</keyword>
<evidence type="ECO:0000313" key="4">
    <source>
        <dbReference type="Proteomes" id="UP000217083"/>
    </source>
</evidence>
<accession>A0A263BXA2</accession>
<dbReference type="EMBL" id="NPIA01000001">
    <property type="protein sequence ID" value="OZM58208.1"/>
    <property type="molecule type" value="Genomic_DNA"/>
</dbReference>
<feature type="domain" description="D-alanyl-D-alanine carboxypeptidase-like core" evidence="2">
    <location>
        <begin position="149"/>
        <end position="277"/>
    </location>
</feature>
<evidence type="ECO:0000256" key="1">
    <source>
        <dbReference type="SAM" id="MobiDB-lite"/>
    </source>
</evidence>
<gene>
    <name evidence="3" type="ORF">CIB95_01135</name>
</gene>
<evidence type="ECO:0000313" key="3">
    <source>
        <dbReference type="EMBL" id="OZM58208.1"/>
    </source>
</evidence>
<comment type="caution">
    <text evidence="3">The sequence shown here is derived from an EMBL/GenBank/DDBJ whole genome shotgun (WGS) entry which is preliminary data.</text>
</comment>
<feature type="compositionally biased region" description="Pro residues" evidence="1">
    <location>
        <begin position="85"/>
        <end position="98"/>
    </location>
</feature>
<organism evidence="3 4">
    <name type="scientific">Lottiidibacillus patelloidae</name>
    <dbReference type="NCBI Taxonomy" id="2670334"/>
    <lineage>
        <taxon>Bacteria</taxon>
        <taxon>Bacillati</taxon>
        <taxon>Bacillota</taxon>
        <taxon>Bacilli</taxon>
        <taxon>Bacillales</taxon>
        <taxon>Bacillaceae</taxon>
        <taxon>Lottiidibacillus</taxon>
    </lineage>
</organism>
<dbReference type="AlphaFoldDB" id="A0A263BXA2"/>
<protein>
    <recommendedName>
        <fullName evidence="2">D-alanyl-D-alanine carboxypeptidase-like core domain-containing protein</fullName>
    </recommendedName>
</protein>
<name>A0A263BXA2_9BACI</name>
<feature type="region of interest" description="Disordered" evidence="1">
    <location>
        <begin position="57"/>
        <end position="102"/>
    </location>
</feature>
<dbReference type="GO" id="GO:0006508">
    <property type="term" value="P:proteolysis"/>
    <property type="evidence" value="ECO:0007669"/>
    <property type="project" value="InterPro"/>
</dbReference>
<dbReference type="GO" id="GO:0008233">
    <property type="term" value="F:peptidase activity"/>
    <property type="evidence" value="ECO:0007669"/>
    <property type="project" value="InterPro"/>
</dbReference>
<sequence>MRKLLFYFSIILISLVGCTNSQLKIEQNNSFEDEVKLQSDSIITLGKKTIAKTLRNTKKPKEVSLDETPIDPPNSAEEREEEPPTQEPPASDPTPTTPPKDTNIEEITTNLDDLLILVNKYRKLPSDYVPDQLVIPNVPFSFEGYDMKKQMHKVAAEALERLFQRAKEEGIELYALSGYRSYKRQEAIFNYNAKKFGEKEANTSSAKPGHSEHQTGLAMDITSVSVAFALKQSFGDTIEGKWLAENVFKFGFIIRYPKQKEEITGYIYEPWHIRYVGIEAATAIMNNSITLEEYLNSYSEGNDNEENEGSSDDGASSDDGGSSDDGASSDDGGSSDDSGQKNA</sequence>
<dbReference type="InterPro" id="IPR058193">
    <property type="entry name" value="VanY/YodJ_core_dom"/>
</dbReference>
<dbReference type="InterPro" id="IPR009045">
    <property type="entry name" value="Zn_M74/Hedgehog-like"/>
</dbReference>
<dbReference type="Pfam" id="PF02557">
    <property type="entry name" value="VanY"/>
    <property type="match status" value="1"/>
</dbReference>
<feature type="compositionally biased region" description="Low complexity" evidence="1">
    <location>
        <begin position="312"/>
        <end position="337"/>
    </location>
</feature>
<reference evidence="4" key="1">
    <citation type="submission" date="2017-08" db="EMBL/GenBank/DDBJ databases">
        <authorList>
            <person name="Huang Z."/>
        </authorList>
    </citation>
    <scope>NUCLEOTIDE SEQUENCE [LARGE SCALE GENOMIC DNA]</scope>
    <source>
        <strain evidence="4">SA5d-4</strain>
    </source>
</reference>
<feature type="compositionally biased region" description="Acidic residues" evidence="1">
    <location>
        <begin position="302"/>
        <end position="311"/>
    </location>
</feature>